<evidence type="ECO:0000313" key="14">
    <source>
        <dbReference type="Proteomes" id="UP000798808"/>
    </source>
</evidence>
<proteinExistence type="predicted"/>
<keyword evidence="4" id="KW-0479">Metal-binding</keyword>
<keyword evidence="7" id="KW-0067">ATP-binding</keyword>
<evidence type="ECO:0000256" key="9">
    <source>
        <dbReference type="ARBA" id="ARBA00023098"/>
    </source>
</evidence>
<evidence type="ECO:0000256" key="7">
    <source>
        <dbReference type="ARBA" id="ARBA00022840"/>
    </source>
</evidence>
<evidence type="ECO:0000259" key="12">
    <source>
        <dbReference type="PROSITE" id="PS50146"/>
    </source>
</evidence>
<dbReference type="NCBIfam" id="TIGR00147">
    <property type="entry name" value="YegS/Rv2252/BmrU family lipid kinase"/>
    <property type="match status" value="1"/>
</dbReference>
<keyword evidence="10" id="KW-0594">Phospholipid biosynthesis</keyword>
<comment type="caution">
    <text evidence="13">The sequence shown here is derived from an EMBL/GenBank/DDBJ whole genome shotgun (WGS) entry which is preliminary data.</text>
</comment>
<dbReference type="InterPro" id="IPR045540">
    <property type="entry name" value="YegS/DAGK_C"/>
</dbReference>
<keyword evidence="2" id="KW-0444">Lipid biosynthesis</keyword>
<dbReference type="InterPro" id="IPR001206">
    <property type="entry name" value="Diacylglycerol_kinase_cat_dom"/>
</dbReference>
<evidence type="ECO:0000256" key="2">
    <source>
        <dbReference type="ARBA" id="ARBA00022516"/>
    </source>
</evidence>
<accession>A0ABW9RIW5</accession>
<dbReference type="PROSITE" id="PS50146">
    <property type="entry name" value="DAGK"/>
    <property type="match status" value="1"/>
</dbReference>
<dbReference type="SUPFAM" id="SSF111331">
    <property type="entry name" value="NAD kinase/diacylglycerol kinase-like"/>
    <property type="match status" value="1"/>
</dbReference>
<dbReference type="InterPro" id="IPR005218">
    <property type="entry name" value="Diacylglycerol/lipid_kinase"/>
</dbReference>
<keyword evidence="8" id="KW-0460">Magnesium</keyword>
<keyword evidence="11" id="KW-1208">Phospholipid metabolism</keyword>
<evidence type="ECO:0000256" key="5">
    <source>
        <dbReference type="ARBA" id="ARBA00022741"/>
    </source>
</evidence>
<evidence type="ECO:0000256" key="3">
    <source>
        <dbReference type="ARBA" id="ARBA00022679"/>
    </source>
</evidence>
<gene>
    <name evidence="13" type="ORF">E1163_03455</name>
</gene>
<evidence type="ECO:0000256" key="11">
    <source>
        <dbReference type="ARBA" id="ARBA00023264"/>
    </source>
</evidence>
<dbReference type="InterPro" id="IPR016064">
    <property type="entry name" value="NAD/diacylglycerol_kinase_sf"/>
</dbReference>
<name>A0ABW9RIW5_9BACT</name>
<dbReference type="InterPro" id="IPR017438">
    <property type="entry name" value="ATP-NAD_kinase_N"/>
</dbReference>
<protein>
    <submittedName>
        <fullName evidence="13">YegS/Rv2252/BmrU family lipid kinase</fullName>
    </submittedName>
</protein>
<dbReference type="InterPro" id="IPR050187">
    <property type="entry name" value="Lipid_Phosphate_FormReg"/>
</dbReference>
<dbReference type="PANTHER" id="PTHR12358">
    <property type="entry name" value="SPHINGOSINE KINASE"/>
    <property type="match status" value="1"/>
</dbReference>
<evidence type="ECO:0000313" key="13">
    <source>
        <dbReference type="EMBL" id="MTI23994.1"/>
    </source>
</evidence>
<dbReference type="Gene3D" id="3.40.50.10330">
    <property type="entry name" value="Probable inorganic polyphosphate/atp-NAD kinase, domain 1"/>
    <property type="match status" value="1"/>
</dbReference>
<dbReference type="Proteomes" id="UP000798808">
    <property type="component" value="Unassembled WGS sequence"/>
</dbReference>
<reference evidence="13 14" key="1">
    <citation type="submission" date="2019-02" db="EMBL/GenBank/DDBJ databases">
        <authorList>
            <person name="Goldberg S.R."/>
            <person name="Haltli B.A."/>
            <person name="Correa H."/>
            <person name="Russell K.G."/>
        </authorList>
    </citation>
    <scope>NUCLEOTIDE SEQUENCE [LARGE SCALE GENOMIC DNA]</scope>
    <source>
        <strain evidence="13 14">JCM 16186</strain>
    </source>
</reference>
<organism evidence="13 14">
    <name type="scientific">Fulvivirga kasyanovii</name>
    <dbReference type="NCBI Taxonomy" id="396812"/>
    <lineage>
        <taxon>Bacteria</taxon>
        <taxon>Pseudomonadati</taxon>
        <taxon>Bacteroidota</taxon>
        <taxon>Cytophagia</taxon>
        <taxon>Cytophagales</taxon>
        <taxon>Fulvivirgaceae</taxon>
        <taxon>Fulvivirga</taxon>
    </lineage>
</organism>
<dbReference type="PANTHER" id="PTHR12358:SF106">
    <property type="entry name" value="LIPID KINASE YEGS"/>
    <property type="match status" value="1"/>
</dbReference>
<keyword evidence="6 13" id="KW-0418">Kinase</keyword>
<evidence type="ECO:0000256" key="6">
    <source>
        <dbReference type="ARBA" id="ARBA00022777"/>
    </source>
</evidence>
<keyword evidence="3" id="KW-0808">Transferase</keyword>
<dbReference type="Pfam" id="PF00781">
    <property type="entry name" value="DAGK_cat"/>
    <property type="match status" value="1"/>
</dbReference>
<evidence type="ECO:0000256" key="8">
    <source>
        <dbReference type="ARBA" id="ARBA00022842"/>
    </source>
</evidence>
<evidence type="ECO:0000256" key="10">
    <source>
        <dbReference type="ARBA" id="ARBA00023209"/>
    </source>
</evidence>
<feature type="domain" description="DAGKc" evidence="12">
    <location>
        <begin position="12"/>
        <end position="141"/>
    </location>
</feature>
<dbReference type="SMART" id="SM00046">
    <property type="entry name" value="DAGKc"/>
    <property type="match status" value="1"/>
</dbReference>
<evidence type="ECO:0000256" key="4">
    <source>
        <dbReference type="ARBA" id="ARBA00022723"/>
    </source>
</evidence>
<sequence>MISMADRVDTVTGKKKILFIVNPKSGTGNKRSIPVLLKKYLDADKFAYEIIQTNYAGEAAKISEENRDKFDIIVAIGGDGTINEVAGPLTNSNTVLGIIPCGSGNGLARHLKIPRNIKRAIKLLNKRCIATIDTINLDERIFLNVAGVGFDAHIAQLFANSKKRGFLSYAKLAMREIRKFISVDYQLIIDGQEKLEKAPFLISVANSTQYGNNAHIAPNALIADGLMDVCVLRKVPAWYYPVLIYRMFTGTLTKSKYYQTWQGKEVQIKLLNDAHGKHMHIDGDPYAVSKNMKLKVNPLSLKVACQGSV</sequence>
<dbReference type="GO" id="GO:0016301">
    <property type="term" value="F:kinase activity"/>
    <property type="evidence" value="ECO:0007669"/>
    <property type="project" value="UniProtKB-KW"/>
</dbReference>
<dbReference type="Pfam" id="PF19279">
    <property type="entry name" value="YegS_C"/>
    <property type="match status" value="1"/>
</dbReference>
<dbReference type="EMBL" id="SMLW01000345">
    <property type="protein sequence ID" value="MTI23994.1"/>
    <property type="molecule type" value="Genomic_DNA"/>
</dbReference>
<keyword evidence="9" id="KW-0443">Lipid metabolism</keyword>
<keyword evidence="14" id="KW-1185">Reference proteome</keyword>
<dbReference type="Gene3D" id="2.60.200.40">
    <property type="match status" value="1"/>
</dbReference>
<keyword evidence="5" id="KW-0547">Nucleotide-binding</keyword>
<evidence type="ECO:0000256" key="1">
    <source>
        <dbReference type="ARBA" id="ARBA00001946"/>
    </source>
</evidence>
<comment type="cofactor">
    <cofactor evidence="1">
        <name>Mg(2+)</name>
        <dbReference type="ChEBI" id="CHEBI:18420"/>
    </cofactor>
</comment>